<dbReference type="AlphaFoldDB" id="A0A2P7STK6"/>
<name>A0A2P7STK6_9HYPH</name>
<evidence type="ECO:0000256" key="5">
    <source>
        <dbReference type="ARBA" id="ARBA00023136"/>
    </source>
</evidence>
<evidence type="ECO:0000256" key="2">
    <source>
        <dbReference type="ARBA" id="ARBA00022475"/>
    </source>
</evidence>
<reference evidence="7 8" key="1">
    <citation type="submission" date="2018-03" db="EMBL/GenBank/DDBJ databases">
        <title>The draft genome of Mesorhizobium sp. 6GN-30.</title>
        <authorList>
            <person name="Liu L."/>
            <person name="Li L."/>
            <person name="Wang T."/>
            <person name="Zhang X."/>
            <person name="Liang L."/>
        </authorList>
    </citation>
    <scope>NUCLEOTIDE SEQUENCE [LARGE SCALE GENOMIC DNA]</scope>
    <source>
        <strain evidence="7 8">6GN30</strain>
    </source>
</reference>
<dbReference type="OrthoDB" id="145485at2"/>
<evidence type="ECO:0000313" key="7">
    <source>
        <dbReference type="EMBL" id="PSJ65804.1"/>
    </source>
</evidence>
<keyword evidence="3 6" id="KW-0812">Transmembrane</keyword>
<feature type="transmembrane region" description="Helical" evidence="6">
    <location>
        <begin position="21"/>
        <end position="40"/>
    </location>
</feature>
<dbReference type="PANTHER" id="PTHR39087:SF2">
    <property type="entry name" value="UPF0104 MEMBRANE PROTEIN MJ1595"/>
    <property type="match status" value="1"/>
</dbReference>
<dbReference type="InterPro" id="IPR022791">
    <property type="entry name" value="L-PG_synthase/AglD"/>
</dbReference>
<evidence type="ECO:0000256" key="1">
    <source>
        <dbReference type="ARBA" id="ARBA00004651"/>
    </source>
</evidence>
<feature type="transmembrane region" description="Helical" evidence="6">
    <location>
        <begin position="218"/>
        <end position="240"/>
    </location>
</feature>
<comment type="subcellular location">
    <subcellularLocation>
        <location evidence="1">Cell membrane</location>
        <topology evidence="1">Multi-pass membrane protein</topology>
    </subcellularLocation>
</comment>
<dbReference type="Pfam" id="PF03706">
    <property type="entry name" value="LPG_synthase_TM"/>
    <property type="match status" value="1"/>
</dbReference>
<feature type="transmembrane region" description="Helical" evidence="6">
    <location>
        <begin position="92"/>
        <end position="116"/>
    </location>
</feature>
<feature type="transmembrane region" description="Helical" evidence="6">
    <location>
        <begin position="136"/>
        <end position="160"/>
    </location>
</feature>
<keyword evidence="8" id="KW-1185">Reference proteome</keyword>
<dbReference type="PANTHER" id="PTHR39087">
    <property type="entry name" value="UPF0104 MEMBRANE PROTEIN MJ1595"/>
    <property type="match status" value="1"/>
</dbReference>
<dbReference type="GO" id="GO:0005886">
    <property type="term" value="C:plasma membrane"/>
    <property type="evidence" value="ECO:0007669"/>
    <property type="project" value="UniProtKB-SubCell"/>
</dbReference>
<keyword evidence="4 6" id="KW-1133">Transmembrane helix</keyword>
<feature type="transmembrane region" description="Helical" evidence="6">
    <location>
        <begin position="247"/>
        <end position="268"/>
    </location>
</feature>
<protein>
    <submittedName>
        <fullName evidence="7">Uncharacterized protein</fullName>
    </submittedName>
</protein>
<dbReference type="EMBL" id="PXYK01000001">
    <property type="protein sequence ID" value="PSJ65804.1"/>
    <property type="molecule type" value="Genomic_DNA"/>
</dbReference>
<proteinExistence type="predicted"/>
<evidence type="ECO:0000256" key="6">
    <source>
        <dbReference type="SAM" id="Phobius"/>
    </source>
</evidence>
<accession>A0A2P7STK6</accession>
<keyword evidence="2" id="KW-1003">Cell membrane</keyword>
<comment type="caution">
    <text evidence="7">The sequence shown here is derived from an EMBL/GenBank/DDBJ whole genome shotgun (WGS) entry which is preliminary data.</text>
</comment>
<feature type="transmembrane region" description="Helical" evidence="6">
    <location>
        <begin position="288"/>
        <end position="316"/>
    </location>
</feature>
<sequence length="324" mass="35108">MSRRTEADERSGDRHVTKLKTYFWPMVGLCAVAFSIWLLYNELRGISLEDLGDSLAAIPAHRWLLAAASSALAYAALAGYDHIALTHLGRRVPFGFITLCSFTTYALSHNIGGSVLSGAVIRYRAYASQGLSAQEVGVLVALCSFTFALGAVMLTAFLLIIEPQVFDNFLDFLPVSATRLSGFVILLLVALYVFGSWLRLRPLKLGKFAIHYPRLPIVARQLLIAPVELIGAAGIIYFALPEVGNPGFLVVLGVFVVSFSAALISHAPGGLGVLEIVFLAGLSQMDPVAVLAALLVFRLFYLIVPLAFALVIVLFFERAQFGRS</sequence>
<organism evidence="7 8">
    <name type="scientific">Kumtagia ephedrae</name>
    <dbReference type="NCBI Taxonomy" id="2116701"/>
    <lineage>
        <taxon>Bacteria</taxon>
        <taxon>Pseudomonadati</taxon>
        <taxon>Pseudomonadota</taxon>
        <taxon>Alphaproteobacteria</taxon>
        <taxon>Hyphomicrobiales</taxon>
        <taxon>Phyllobacteriaceae</taxon>
        <taxon>Kumtagia</taxon>
    </lineage>
</organism>
<feature type="transmembrane region" description="Helical" evidence="6">
    <location>
        <begin position="180"/>
        <end position="198"/>
    </location>
</feature>
<keyword evidence="5 6" id="KW-0472">Membrane</keyword>
<dbReference type="Proteomes" id="UP000241229">
    <property type="component" value="Unassembled WGS sequence"/>
</dbReference>
<gene>
    <name evidence="7" type="ORF">C7I84_01405</name>
</gene>
<evidence type="ECO:0000256" key="4">
    <source>
        <dbReference type="ARBA" id="ARBA00022989"/>
    </source>
</evidence>
<evidence type="ECO:0000256" key="3">
    <source>
        <dbReference type="ARBA" id="ARBA00022692"/>
    </source>
</evidence>
<evidence type="ECO:0000313" key="8">
    <source>
        <dbReference type="Proteomes" id="UP000241229"/>
    </source>
</evidence>